<dbReference type="AlphaFoldDB" id="A0AAX6MBB9"/>
<name>A0AAX6MBB9_9PEZI</name>
<reference evidence="2 3" key="1">
    <citation type="journal article" date="2024" name="Front Chem Biol">
        <title>Unveiling the potential of Daldinia eschscholtzii MFLUCC 19-0629 through bioactivity and bioinformatics studies for enhanced sustainable agriculture production.</title>
        <authorList>
            <person name="Brooks S."/>
            <person name="Weaver J.A."/>
            <person name="Klomchit A."/>
            <person name="Alharthi S.A."/>
            <person name="Onlamun T."/>
            <person name="Nurani R."/>
            <person name="Vong T.K."/>
            <person name="Alberti F."/>
            <person name="Greco C."/>
        </authorList>
    </citation>
    <scope>NUCLEOTIDE SEQUENCE [LARGE SCALE GENOMIC DNA]</scope>
    <source>
        <strain evidence="2">MFLUCC 19-0629</strain>
    </source>
</reference>
<sequence>MVMMIPTRIYRLTTLVFATTSFALSGPDSSDGFGPSLDSARENGPQIFNAVHNAMREFGSSLHHNGMSLFPGVIPEGVLLYHGTGSKEIPTGFEWLAFEIEHAEAFARCQVRLPESVDGNQSPGSSAFVMHPSPPDKPWRPKCPPNAGGGFLHIYQASRPLNILYIDGMAAGKTHMGTIDTQDILLATNRSRALFDELGRADGLCALARKWKIDGFIRMEPGFEIIYCDFRNGLRLVSANRRPPVEDPSEQDDLDILIFEWARAAAQRYQGIGSSRVVLDYSSMVSGFFYPINLTNPDPERPDLPRLVQASEAEIDVVREHVGDAVVRSVSSRKNPVDWQGVTDMIVTRYAKRLPFMAQTDSIDILRNEINGLLNIFIDYAEPDEGFSAARQRCAKFYLQSAHGRTLEDEFIYAGIERTTTEICTALFEVRKLVLEDPDADEGSAVEAIHQIIRDLMETLAWPEWKECGQCQPDELCFVAMWPFGNVEDHYNPSCVNFSSVLSRSNYWQDLPPQLSMERQLWEKDGEAGSEEL</sequence>
<dbReference type="PANTHER" id="PTHR35204">
    <property type="entry name" value="YALI0A21131P"/>
    <property type="match status" value="1"/>
</dbReference>
<evidence type="ECO:0000313" key="2">
    <source>
        <dbReference type="EMBL" id="KAK6949940.1"/>
    </source>
</evidence>
<gene>
    <name evidence="2" type="ORF">Daesc_008263</name>
</gene>
<dbReference type="EMBL" id="JBANMG010000008">
    <property type="protein sequence ID" value="KAK6949940.1"/>
    <property type="molecule type" value="Genomic_DNA"/>
</dbReference>
<dbReference type="InterPro" id="IPR038921">
    <property type="entry name" value="YOR389W-like"/>
</dbReference>
<evidence type="ECO:0000313" key="3">
    <source>
        <dbReference type="Proteomes" id="UP001369815"/>
    </source>
</evidence>
<dbReference type="PANTHER" id="PTHR35204:SF1">
    <property type="entry name" value="ENTEROTOXIN"/>
    <property type="match status" value="1"/>
</dbReference>
<protein>
    <submittedName>
        <fullName evidence="2">Uncharacterized protein</fullName>
    </submittedName>
</protein>
<organism evidence="2 3">
    <name type="scientific">Daldinia eschscholtzii</name>
    <dbReference type="NCBI Taxonomy" id="292717"/>
    <lineage>
        <taxon>Eukaryota</taxon>
        <taxon>Fungi</taxon>
        <taxon>Dikarya</taxon>
        <taxon>Ascomycota</taxon>
        <taxon>Pezizomycotina</taxon>
        <taxon>Sordariomycetes</taxon>
        <taxon>Xylariomycetidae</taxon>
        <taxon>Xylariales</taxon>
        <taxon>Hypoxylaceae</taxon>
        <taxon>Daldinia</taxon>
    </lineage>
</organism>
<dbReference type="Proteomes" id="UP001369815">
    <property type="component" value="Unassembled WGS sequence"/>
</dbReference>
<evidence type="ECO:0000256" key="1">
    <source>
        <dbReference type="SAM" id="SignalP"/>
    </source>
</evidence>
<feature type="signal peptide" evidence="1">
    <location>
        <begin position="1"/>
        <end position="18"/>
    </location>
</feature>
<keyword evidence="1" id="KW-0732">Signal</keyword>
<feature type="chain" id="PRO_5043769289" evidence="1">
    <location>
        <begin position="19"/>
        <end position="533"/>
    </location>
</feature>
<keyword evidence="3" id="KW-1185">Reference proteome</keyword>
<accession>A0AAX6MBB9</accession>
<comment type="caution">
    <text evidence="2">The sequence shown here is derived from an EMBL/GenBank/DDBJ whole genome shotgun (WGS) entry which is preliminary data.</text>
</comment>
<proteinExistence type="predicted"/>